<gene>
    <name evidence="3" type="ORF">BLNAU_19522</name>
</gene>
<reference evidence="3 4" key="1">
    <citation type="journal article" date="2022" name="bioRxiv">
        <title>Genomics of Preaxostyla Flagellates Illuminates Evolutionary Transitions and the Path Towards Mitochondrial Loss.</title>
        <authorList>
            <person name="Novak L.V.F."/>
            <person name="Treitli S.C."/>
            <person name="Pyrih J."/>
            <person name="Halakuc P."/>
            <person name="Pipaliya S.V."/>
            <person name="Vacek V."/>
            <person name="Brzon O."/>
            <person name="Soukal P."/>
            <person name="Eme L."/>
            <person name="Dacks J.B."/>
            <person name="Karnkowska A."/>
            <person name="Elias M."/>
            <person name="Hampl V."/>
        </authorList>
    </citation>
    <scope>NUCLEOTIDE SEQUENCE [LARGE SCALE GENOMIC DNA]</scope>
    <source>
        <strain evidence="3">NAU3</strain>
        <tissue evidence="3">Gut</tissue>
    </source>
</reference>
<keyword evidence="4" id="KW-1185">Reference proteome</keyword>
<accession>A0ABQ9X5G8</accession>
<sequence>MPMLLLFCCMLHCADEHYQDFDIVFEKIVAEYNLASNSESMHLSFDSGLYWTNGIEIVSKSVELDGNKTWLTHKANVQNERNGNADESTIRPTTKLNHPERWMMEVRNSSLTMRSFGLDAGMAGTTICLVVGSLVSVIDSELLSNMECSGFVLADSVGSGSSRIVIVGSSHKSSTLNVVLPLVGRGYGQLNTNNEEWKGGEEGFGDGCVEREEIIGVGLSFDSTHFGLGTGPLFSFFGKSLLSGSDIEKIGMVGEISTELRSSCLLNVTSSFEIGEESGNKTVNAIVDAAAVSEPPFLVFLPQPPSSDCPLCSSGLLLNHVQIQSPAKNTATPPVHTHHYHPHRRSLSARPSPQRTDSVAHEKNVRGSSFESRSKSSDSRNTSDPVAFELISMNGEPCVVDRTPHASM</sequence>
<name>A0ABQ9X5G8_9EUKA</name>
<protein>
    <submittedName>
        <fullName evidence="3">Uncharacterized protein</fullName>
    </submittedName>
</protein>
<comment type="caution">
    <text evidence="3">The sequence shown here is derived from an EMBL/GenBank/DDBJ whole genome shotgun (WGS) entry which is preliminary data.</text>
</comment>
<evidence type="ECO:0000313" key="4">
    <source>
        <dbReference type="Proteomes" id="UP001281761"/>
    </source>
</evidence>
<feature type="chain" id="PRO_5045121437" evidence="2">
    <location>
        <begin position="17"/>
        <end position="408"/>
    </location>
</feature>
<feature type="compositionally biased region" description="Basic residues" evidence="1">
    <location>
        <begin position="336"/>
        <end position="347"/>
    </location>
</feature>
<dbReference type="EMBL" id="JARBJD010000255">
    <property type="protein sequence ID" value="KAK2945565.1"/>
    <property type="molecule type" value="Genomic_DNA"/>
</dbReference>
<feature type="signal peptide" evidence="2">
    <location>
        <begin position="1"/>
        <end position="16"/>
    </location>
</feature>
<keyword evidence="2" id="KW-0732">Signal</keyword>
<feature type="region of interest" description="Disordered" evidence="1">
    <location>
        <begin position="327"/>
        <end position="383"/>
    </location>
</feature>
<evidence type="ECO:0000313" key="3">
    <source>
        <dbReference type="EMBL" id="KAK2945565.1"/>
    </source>
</evidence>
<organism evidence="3 4">
    <name type="scientific">Blattamonas nauphoetae</name>
    <dbReference type="NCBI Taxonomy" id="2049346"/>
    <lineage>
        <taxon>Eukaryota</taxon>
        <taxon>Metamonada</taxon>
        <taxon>Preaxostyla</taxon>
        <taxon>Oxymonadida</taxon>
        <taxon>Blattamonas</taxon>
    </lineage>
</organism>
<proteinExistence type="predicted"/>
<dbReference type="Proteomes" id="UP001281761">
    <property type="component" value="Unassembled WGS sequence"/>
</dbReference>
<evidence type="ECO:0000256" key="1">
    <source>
        <dbReference type="SAM" id="MobiDB-lite"/>
    </source>
</evidence>
<evidence type="ECO:0000256" key="2">
    <source>
        <dbReference type="SAM" id="SignalP"/>
    </source>
</evidence>